<dbReference type="RefSeq" id="WP_177199452.1">
    <property type="nucleotide sequence ID" value="NZ_FOKI01000033.1"/>
</dbReference>
<sequence>MFKTISELSFKDKGKYGQKASALGELKSNGFKVPEGFAISNEVFMEYMRYNKIPFSLEECLARSEEMSEKIINGKFPIGIENKVKELVNNINKNKLNTKYVVRSSASCEDNKEHSMAGMFSSFIDLNSFKDILRFIKKCYASAFNDKVVAYVINNNLDIESLKMGVVVQEFIIGEYSGVNFSVDTIDMKEDYMHINVAKGICDGFVSGKTDSNFFSIYKKDGSIVESKVQDNHKTISLENIKKLYEITLNIEKFMKQKVDIEWTINKNIIYILQTRPITTFKIREFPISWCKTGDDNYTWYCENNEPLFPLMNEISKREVQALNKDAYDVGDESRYMDFIIQNGYSYYRNMEMLNNEERQKKFRAQLNQITKEEKNIFQDIIFPSLFEMANELDSYVEEDKSQESVSDFLEKSLKYMEFTSENHLKSTYACEYVKEFEIYCKYIIKELSQQDFYDLVFNKSFLTKEREYYMLMAEFINSNNKIKSLFEKTRYNEIIYEHLKTIPDAGKFLKVMNDYIKDYGTTHLECDIISSFIEPTIMEKPARVLKYIKGFIGIEQKVYFDSIKKSQENKERVKTLFLKKLDKAKGEEFLIKLKLAEISYLSRDNHHYYFERKSNAYLSLAITAASEILKNNKIINKKEDIYFLKFDEIKKGLLYNSDFISLVEERKAEYEN</sequence>
<reference evidence="2 3" key="1">
    <citation type="submission" date="2016-10" db="EMBL/GenBank/DDBJ databases">
        <authorList>
            <person name="de Groot N.N."/>
        </authorList>
    </citation>
    <scope>NUCLEOTIDE SEQUENCE [LARGE SCALE GENOMIC DNA]</scope>
    <source>
        <strain evidence="2 3">DSM 12271</strain>
    </source>
</reference>
<dbReference type="Gene3D" id="3.30.1490.20">
    <property type="entry name" value="ATP-grasp fold, A domain"/>
    <property type="match status" value="1"/>
</dbReference>
<keyword evidence="3" id="KW-1185">Reference proteome</keyword>
<dbReference type="PANTHER" id="PTHR43615:SF1">
    <property type="entry name" value="PPDK_N DOMAIN-CONTAINING PROTEIN"/>
    <property type="match status" value="1"/>
</dbReference>
<evidence type="ECO:0000313" key="2">
    <source>
        <dbReference type="EMBL" id="SFB35484.1"/>
    </source>
</evidence>
<dbReference type="InterPro" id="IPR013815">
    <property type="entry name" value="ATP_grasp_subdomain_1"/>
</dbReference>
<dbReference type="EMBL" id="FOKI01000033">
    <property type="protein sequence ID" value="SFB35484.1"/>
    <property type="molecule type" value="Genomic_DNA"/>
</dbReference>
<dbReference type="AlphaFoldDB" id="A0A1I1ABW8"/>
<dbReference type="Proteomes" id="UP000198619">
    <property type="component" value="Unassembled WGS sequence"/>
</dbReference>
<keyword evidence="2" id="KW-0418">Kinase</keyword>
<name>A0A1I1ABW8_9CLOT</name>
<accession>A0A1I1ABW8</accession>
<feature type="domain" description="Pyruvate phosphate dikinase AMP/ATP-binding" evidence="1">
    <location>
        <begin position="17"/>
        <end position="234"/>
    </location>
</feature>
<evidence type="ECO:0000313" key="3">
    <source>
        <dbReference type="Proteomes" id="UP000198619"/>
    </source>
</evidence>
<dbReference type="SUPFAM" id="SSF56059">
    <property type="entry name" value="Glutathione synthetase ATP-binding domain-like"/>
    <property type="match status" value="1"/>
</dbReference>
<organism evidence="2 3">
    <name type="scientific">Clostridium frigidicarnis</name>
    <dbReference type="NCBI Taxonomy" id="84698"/>
    <lineage>
        <taxon>Bacteria</taxon>
        <taxon>Bacillati</taxon>
        <taxon>Bacillota</taxon>
        <taxon>Clostridia</taxon>
        <taxon>Eubacteriales</taxon>
        <taxon>Clostridiaceae</taxon>
        <taxon>Clostridium</taxon>
    </lineage>
</organism>
<evidence type="ECO:0000259" key="1">
    <source>
        <dbReference type="Pfam" id="PF01326"/>
    </source>
</evidence>
<keyword evidence="2" id="KW-0808">Transferase</keyword>
<keyword evidence="2" id="KW-0670">Pyruvate</keyword>
<dbReference type="Gene3D" id="3.30.470.20">
    <property type="entry name" value="ATP-grasp fold, B domain"/>
    <property type="match status" value="1"/>
</dbReference>
<dbReference type="InterPro" id="IPR051549">
    <property type="entry name" value="PEP_Utilizing_Enz"/>
</dbReference>
<proteinExistence type="predicted"/>
<dbReference type="Pfam" id="PF01326">
    <property type="entry name" value="PPDK_N"/>
    <property type="match status" value="1"/>
</dbReference>
<dbReference type="STRING" id="84698.SAMN04488528_103317"/>
<dbReference type="PANTHER" id="PTHR43615">
    <property type="entry name" value="PHOSPHOENOLPYRUVATE SYNTHASE-RELATED"/>
    <property type="match status" value="1"/>
</dbReference>
<dbReference type="InterPro" id="IPR002192">
    <property type="entry name" value="PPDK_AMP/ATP-bd"/>
</dbReference>
<dbReference type="GO" id="GO:0005524">
    <property type="term" value="F:ATP binding"/>
    <property type="evidence" value="ECO:0007669"/>
    <property type="project" value="InterPro"/>
</dbReference>
<dbReference type="GO" id="GO:0016301">
    <property type="term" value="F:kinase activity"/>
    <property type="evidence" value="ECO:0007669"/>
    <property type="project" value="UniProtKB-KW"/>
</dbReference>
<gene>
    <name evidence="2" type="ORF">SAMN04488528_103317</name>
</gene>
<protein>
    <submittedName>
        <fullName evidence="2">Pyruvate, water dikinase</fullName>
    </submittedName>
</protein>